<reference evidence="7" key="1">
    <citation type="submission" date="2019-10" db="EMBL/GenBank/DDBJ databases">
        <authorList>
            <person name="Zhang R."/>
            <person name="Pan Y."/>
            <person name="Wang J."/>
            <person name="Ma R."/>
            <person name="Yu S."/>
        </authorList>
    </citation>
    <scope>NUCLEOTIDE SEQUENCE</scope>
    <source>
        <strain evidence="7">LA-IB0</strain>
        <tissue evidence="7">Leaf</tissue>
    </source>
</reference>
<evidence type="ECO:0000256" key="4">
    <source>
        <dbReference type="SAM" id="SignalP"/>
    </source>
</evidence>
<keyword evidence="8" id="KW-1185">Reference proteome</keyword>
<feature type="region of interest" description="Disordered" evidence="3">
    <location>
        <begin position="478"/>
        <end position="499"/>
    </location>
</feature>
<evidence type="ECO:0008006" key="9">
    <source>
        <dbReference type="Google" id="ProtNLM"/>
    </source>
</evidence>
<dbReference type="EMBL" id="WHWC01000013">
    <property type="protein sequence ID" value="KAG8371456.1"/>
    <property type="molecule type" value="Genomic_DNA"/>
</dbReference>
<feature type="domain" description="Myb/SANT-like" evidence="5">
    <location>
        <begin position="337"/>
        <end position="431"/>
    </location>
</feature>
<evidence type="ECO:0000313" key="7">
    <source>
        <dbReference type="EMBL" id="KAG8371456.1"/>
    </source>
</evidence>
<feature type="chain" id="PRO_5043563397" description="Transposase" evidence="4">
    <location>
        <begin position="21"/>
        <end position="518"/>
    </location>
</feature>
<dbReference type="Proteomes" id="UP000826271">
    <property type="component" value="Unassembled WGS sequence"/>
</dbReference>
<feature type="domain" description="DDE Tnp4" evidence="6">
    <location>
        <begin position="147"/>
        <end position="255"/>
    </location>
</feature>
<feature type="signal peptide" evidence="4">
    <location>
        <begin position="1"/>
        <end position="20"/>
    </location>
</feature>
<evidence type="ECO:0000256" key="1">
    <source>
        <dbReference type="ARBA" id="ARBA00001968"/>
    </source>
</evidence>
<dbReference type="PANTHER" id="PTHR46250">
    <property type="entry name" value="MYB/SANT-LIKE DNA-BINDING DOMAIN PROTEIN-RELATED"/>
    <property type="match status" value="1"/>
</dbReference>
<dbReference type="Pfam" id="PF13359">
    <property type="entry name" value="DDE_Tnp_4"/>
    <property type="match status" value="1"/>
</dbReference>
<organism evidence="7 8">
    <name type="scientific">Buddleja alternifolia</name>
    <dbReference type="NCBI Taxonomy" id="168488"/>
    <lineage>
        <taxon>Eukaryota</taxon>
        <taxon>Viridiplantae</taxon>
        <taxon>Streptophyta</taxon>
        <taxon>Embryophyta</taxon>
        <taxon>Tracheophyta</taxon>
        <taxon>Spermatophyta</taxon>
        <taxon>Magnoliopsida</taxon>
        <taxon>eudicotyledons</taxon>
        <taxon>Gunneridae</taxon>
        <taxon>Pentapetalae</taxon>
        <taxon>asterids</taxon>
        <taxon>lamiids</taxon>
        <taxon>Lamiales</taxon>
        <taxon>Scrophulariaceae</taxon>
        <taxon>Buddlejeae</taxon>
        <taxon>Buddleja</taxon>
    </lineage>
</organism>
<dbReference type="InterPro" id="IPR027806">
    <property type="entry name" value="HARBI1_dom"/>
</dbReference>
<protein>
    <recommendedName>
        <fullName evidence="9">Transposase</fullName>
    </recommendedName>
</protein>
<gene>
    <name evidence="7" type="ORF">BUALT_Bualt13G0089400</name>
</gene>
<comment type="cofactor">
    <cofactor evidence="1">
        <name>a divalent metal cation</name>
        <dbReference type="ChEBI" id="CHEBI:60240"/>
    </cofactor>
</comment>
<accession>A0AAV6WK25</accession>
<dbReference type="PANTHER" id="PTHR46250:SF15">
    <property type="entry name" value="OS01G0523800 PROTEIN"/>
    <property type="match status" value="1"/>
</dbReference>
<comment type="caution">
    <text evidence="7">The sequence shown here is derived from an EMBL/GenBank/DDBJ whole genome shotgun (WGS) entry which is preliminary data.</text>
</comment>
<dbReference type="Pfam" id="PF12776">
    <property type="entry name" value="Myb_DNA-bind_3"/>
    <property type="match status" value="1"/>
</dbReference>
<dbReference type="GO" id="GO:0046872">
    <property type="term" value="F:metal ion binding"/>
    <property type="evidence" value="ECO:0007669"/>
    <property type="project" value="UniProtKB-KW"/>
</dbReference>
<proteinExistence type="predicted"/>
<evidence type="ECO:0000259" key="6">
    <source>
        <dbReference type="Pfam" id="PF13359"/>
    </source>
</evidence>
<dbReference type="InterPro" id="IPR024752">
    <property type="entry name" value="Myb/SANT-like_dom"/>
</dbReference>
<evidence type="ECO:0000313" key="8">
    <source>
        <dbReference type="Proteomes" id="UP000826271"/>
    </source>
</evidence>
<evidence type="ECO:0000256" key="3">
    <source>
        <dbReference type="SAM" id="MobiDB-lite"/>
    </source>
</evidence>
<dbReference type="AlphaFoldDB" id="A0AAV6WK25"/>
<evidence type="ECO:0000259" key="5">
    <source>
        <dbReference type="Pfam" id="PF12776"/>
    </source>
</evidence>
<sequence>MSQTMVFLHMLVAIIMECEQLGSRRQRECIVRYVMTHRISDQMKHMRRLTCFSDSNCVENLRMDRNAFGRLCYLVEYVGGLVDSRYVTVPKKRSGYTISVHFHAVLNAVLKLHRILLIKPQPIDDNCNNARWKPFKGCLGALDGSYIDVQVLKREKPRYRTRKGYYYLGDVGYMNCEGFFTPYRLVQYHLDEWAEGTQAPQNAKEYYNMMHSKARNVIERTWGCMKWRWAVLRGPAFNKIKIQNRIILACALLHNFIRKEMAVDPAEAEIPDLHQETAIGDEVEYIETVEASEMWTNWRDNLAESMFNNWRGVLCRNACIENQTNIMCNCICLDCCWTPREEEMLIEAVKGMIAHGWKADNGFRVGYLNHLADEMMKVFPGTDIRSSPHINSKMHIWKKHFGMVYALLGSSGIGWNETTKMLEGSDEHWEKSIKDDPSCKLLRHKPWPHYNHWLEIFGKDRANGGEDEDCGDAANAVNQEQTQTEHQDSPDFEGVNGYTPMLDEHEATSISVQLMCSQ</sequence>
<keyword evidence="2" id="KW-0479">Metal-binding</keyword>
<keyword evidence="4" id="KW-0732">Signal</keyword>
<name>A0AAV6WK25_9LAMI</name>
<evidence type="ECO:0000256" key="2">
    <source>
        <dbReference type="ARBA" id="ARBA00022723"/>
    </source>
</evidence>